<evidence type="ECO:0000313" key="1">
    <source>
        <dbReference type="Ensembl" id="ENSTMTP00000009341.1"/>
    </source>
</evidence>
<evidence type="ECO:0000313" key="2">
    <source>
        <dbReference type="Proteomes" id="UP000472274"/>
    </source>
</evidence>
<dbReference type="InParanoid" id="A0A674IIS0"/>
<reference evidence="1" key="2">
    <citation type="submission" date="2025-09" db="UniProtKB">
        <authorList>
            <consortium name="Ensembl"/>
        </authorList>
    </citation>
    <scope>IDENTIFICATION</scope>
</reference>
<dbReference type="Ensembl" id="ENSTMTT00000009657.1">
    <property type="protein sequence ID" value="ENSTMTP00000009341.1"/>
    <property type="gene ID" value="ENSTMTG00000006801.1"/>
</dbReference>
<proteinExistence type="predicted"/>
<sequence>PGCWQGTEADSVTHYETIRNGGLIFAVVAFWGAADRSPTTPKAGVAWGLFSAPHHCAAWGCPVHGKGGEGASVLCVCHSLGAGRSC</sequence>
<dbReference type="AlphaFoldDB" id="A0A674IIS0"/>
<name>A0A674IIS0_9SAUR</name>
<dbReference type="Proteomes" id="UP000472274">
    <property type="component" value="Unplaced"/>
</dbReference>
<keyword evidence="2" id="KW-1185">Reference proteome</keyword>
<protein>
    <submittedName>
        <fullName evidence="1">Uncharacterized protein</fullName>
    </submittedName>
</protein>
<organism evidence="1 2">
    <name type="scientific">Terrapene triunguis</name>
    <name type="common">Three-toed box turtle</name>
    <dbReference type="NCBI Taxonomy" id="2587831"/>
    <lineage>
        <taxon>Eukaryota</taxon>
        <taxon>Metazoa</taxon>
        <taxon>Chordata</taxon>
        <taxon>Craniata</taxon>
        <taxon>Vertebrata</taxon>
        <taxon>Euteleostomi</taxon>
        <taxon>Archelosauria</taxon>
        <taxon>Testudinata</taxon>
        <taxon>Testudines</taxon>
        <taxon>Cryptodira</taxon>
        <taxon>Durocryptodira</taxon>
        <taxon>Testudinoidea</taxon>
        <taxon>Emydidae</taxon>
        <taxon>Terrapene</taxon>
    </lineage>
</organism>
<accession>A0A674IIS0</accession>
<reference evidence="1" key="1">
    <citation type="submission" date="2025-08" db="UniProtKB">
        <authorList>
            <consortium name="Ensembl"/>
        </authorList>
    </citation>
    <scope>IDENTIFICATION</scope>
</reference>